<name>A0A366EYZ4_9BACI</name>
<comment type="caution">
    <text evidence="1">The sequence shown here is derived from an EMBL/GenBank/DDBJ whole genome shotgun (WGS) entry which is preliminary data.</text>
</comment>
<accession>A0A366EYZ4</accession>
<evidence type="ECO:0000313" key="2">
    <source>
        <dbReference type="Proteomes" id="UP000252118"/>
    </source>
</evidence>
<dbReference type="EMBL" id="QNRJ01000002">
    <property type="protein sequence ID" value="RBP06719.1"/>
    <property type="molecule type" value="Genomic_DNA"/>
</dbReference>
<proteinExistence type="predicted"/>
<organism evidence="1 2">
    <name type="scientific">Rossellomorea aquimaris</name>
    <dbReference type="NCBI Taxonomy" id="189382"/>
    <lineage>
        <taxon>Bacteria</taxon>
        <taxon>Bacillati</taxon>
        <taxon>Bacillota</taxon>
        <taxon>Bacilli</taxon>
        <taxon>Bacillales</taxon>
        <taxon>Bacillaceae</taxon>
        <taxon>Rossellomorea</taxon>
    </lineage>
</organism>
<dbReference type="AlphaFoldDB" id="A0A366EYZ4"/>
<evidence type="ECO:0000313" key="1">
    <source>
        <dbReference type="EMBL" id="RBP06719.1"/>
    </source>
</evidence>
<gene>
    <name evidence="1" type="ORF">DET59_102102</name>
</gene>
<protein>
    <submittedName>
        <fullName evidence="1">Uncharacterized protein</fullName>
    </submittedName>
</protein>
<reference evidence="1 2" key="1">
    <citation type="submission" date="2018-06" db="EMBL/GenBank/DDBJ databases">
        <title>Freshwater and sediment microbial communities from various areas in North America, analyzing microbe dynamics in response to fracking.</title>
        <authorList>
            <person name="Lamendella R."/>
        </authorList>
    </citation>
    <scope>NUCLEOTIDE SEQUENCE [LARGE SCALE GENOMIC DNA]</scope>
    <source>
        <strain evidence="1 2">97B</strain>
    </source>
</reference>
<dbReference type="Proteomes" id="UP000252118">
    <property type="component" value="Unassembled WGS sequence"/>
</dbReference>
<sequence>MSKSKARRKRDHVLRNTGRDVTRLRSTLPDFSIMERTTKTKKETLAKNHTKHKKRSPLERDIPLSRDRFYFNYPPIYTILLLRTASGR</sequence>